<keyword evidence="3" id="KW-1185">Reference proteome</keyword>
<dbReference type="RefSeq" id="WP_286277010.1">
    <property type="nucleotide sequence ID" value="NZ_AP027731.1"/>
</dbReference>
<gene>
    <name evidence="2" type="ORF">GCM10025866_29620</name>
</gene>
<dbReference type="EMBL" id="AP027731">
    <property type="protein sequence ID" value="BDZ47053.1"/>
    <property type="molecule type" value="Genomic_DNA"/>
</dbReference>
<protein>
    <recommendedName>
        <fullName evidence="4">Acetone carboxylase</fullName>
    </recommendedName>
</protein>
<sequence length="76" mass="8515">MSGASSGEAREPLVCSRAGCSSPATARVEWRNPRIHDASRRKVWLACEEHRDYLRDYLAARDFPVEVVDAVPEARS</sequence>
<organism evidence="2 3">
    <name type="scientific">Naasia aerilata</name>
    <dbReference type="NCBI Taxonomy" id="1162966"/>
    <lineage>
        <taxon>Bacteria</taxon>
        <taxon>Bacillati</taxon>
        <taxon>Actinomycetota</taxon>
        <taxon>Actinomycetes</taxon>
        <taxon>Micrococcales</taxon>
        <taxon>Microbacteriaceae</taxon>
        <taxon>Naasia</taxon>
    </lineage>
</organism>
<evidence type="ECO:0000256" key="1">
    <source>
        <dbReference type="SAM" id="MobiDB-lite"/>
    </source>
</evidence>
<evidence type="ECO:0000313" key="3">
    <source>
        <dbReference type="Proteomes" id="UP001321498"/>
    </source>
</evidence>
<accession>A0ABN6XQ64</accession>
<reference evidence="3" key="1">
    <citation type="journal article" date="2019" name="Int. J. Syst. Evol. Microbiol.">
        <title>The Global Catalogue of Microorganisms (GCM) 10K type strain sequencing project: providing services to taxonomists for standard genome sequencing and annotation.</title>
        <authorList>
            <consortium name="The Broad Institute Genomics Platform"/>
            <consortium name="The Broad Institute Genome Sequencing Center for Infectious Disease"/>
            <person name="Wu L."/>
            <person name="Ma J."/>
        </authorList>
    </citation>
    <scope>NUCLEOTIDE SEQUENCE [LARGE SCALE GENOMIC DNA]</scope>
    <source>
        <strain evidence="3">NBRC 108725</strain>
    </source>
</reference>
<proteinExistence type="predicted"/>
<feature type="region of interest" description="Disordered" evidence="1">
    <location>
        <begin position="1"/>
        <end position="23"/>
    </location>
</feature>
<evidence type="ECO:0000313" key="2">
    <source>
        <dbReference type="EMBL" id="BDZ47053.1"/>
    </source>
</evidence>
<evidence type="ECO:0008006" key="4">
    <source>
        <dbReference type="Google" id="ProtNLM"/>
    </source>
</evidence>
<name>A0ABN6XQ64_9MICO</name>
<dbReference type="Proteomes" id="UP001321498">
    <property type="component" value="Chromosome"/>
</dbReference>